<dbReference type="Proteomes" id="UP000009168">
    <property type="component" value="Unassembled WGS sequence"/>
</dbReference>
<dbReference type="InParanoid" id="Q22X63"/>
<feature type="compositionally biased region" description="Polar residues" evidence="1">
    <location>
        <begin position="157"/>
        <end position="168"/>
    </location>
</feature>
<feature type="region of interest" description="Disordered" evidence="1">
    <location>
        <begin position="1761"/>
        <end position="1802"/>
    </location>
</feature>
<feature type="region of interest" description="Disordered" evidence="1">
    <location>
        <begin position="157"/>
        <end position="252"/>
    </location>
</feature>
<feature type="region of interest" description="Disordered" evidence="1">
    <location>
        <begin position="979"/>
        <end position="1033"/>
    </location>
</feature>
<feature type="compositionally biased region" description="Basic and acidic residues" evidence="1">
    <location>
        <begin position="994"/>
        <end position="1005"/>
    </location>
</feature>
<proteinExistence type="predicted"/>
<feature type="compositionally biased region" description="Polar residues" evidence="1">
    <location>
        <begin position="1890"/>
        <end position="1931"/>
    </location>
</feature>
<feature type="compositionally biased region" description="Low complexity" evidence="1">
    <location>
        <begin position="221"/>
        <end position="233"/>
    </location>
</feature>
<feature type="compositionally biased region" description="Basic and acidic residues" evidence="1">
    <location>
        <begin position="14"/>
        <end position="29"/>
    </location>
</feature>
<feature type="region of interest" description="Disordered" evidence="1">
    <location>
        <begin position="1872"/>
        <end position="1931"/>
    </location>
</feature>
<feature type="compositionally biased region" description="Basic and acidic residues" evidence="1">
    <location>
        <begin position="892"/>
        <end position="901"/>
    </location>
</feature>
<feature type="region of interest" description="Disordered" evidence="1">
    <location>
        <begin position="880"/>
        <end position="926"/>
    </location>
</feature>
<dbReference type="HOGENOM" id="CLU_235475_0_0_1"/>
<reference evidence="3" key="1">
    <citation type="journal article" date="2006" name="PLoS Biol.">
        <title>Macronuclear genome sequence of the ciliate Tetrahymena thermophila, a model eukaryote.</title>
        <authorList>
            <person name="Eisen J.A."/>
            <person name="Coyne R.S."/>
            <person name="Wu M."/>
            <person name="Wu D."/>
            <person name="Thiagarajan M."/>
            <person name="Wortman J.R."/>
            <person name="Badger J.H."/>
            <person name="Ren Q."/>
            <person name="Amedeo P."/>
            <person name="Jones K.M."/>
            <person name="Tallon L.J."/>
            <person name="Delcher A.L."/>
            <person name="Salzberg S.L."/>
            <person name="Silva J.C."/>
            <person name="Haas B.J."/>
            <person name="Majoros W.H."/>
            <person name="Farzad M."/>
            <person name="Carlton J.M."/>
            <person name="Smith R.K. Jr."/>
            <person name="Garg J."/>
            <person name="Pearlman R.E."/>
            <person name="Karrer K.M."/>
            <person name="Sun L."/>
            <person name="Manning G."/>
            <person name="Elde N.C."/>
            <person name="Turkewitz A.P."/>
            <person name="Asai D.J."/>
            <person name="Wilkes D.E."/>
            <person name="Wang Y."/>
            <person name="Cai H."/>
            <person name="Collins K."/>
            <person name="Stewart B.A."/>
            <person name="Lee S.R."/>
            <person name="Wilamowska K."/>
            <person name="Weinberg Z."/>
            <person name="Ruzzo W.L."/>
            <person name="Wloga D."/>
            <person name="Gaertig J."/>
            <person name="Frankel J."/>
            <person name="Tsao C.-C."/>
            <person name="Gorovsky M.A."/>
            <person name="Keeling P.J."/>
            <person name="Waller R.F."/>
            <person name="Patron N.J."/>
            <person name="Cherry J.M."/>
            <person name="Stover N.A."/>
            <person name="Krieger C.J."/>
            <person name="del Toro C."/>
            <person name="Ryder H.F."/>
            <person name="Williamson S.C."/>
            <person name="Barbeau R.A."/>
            <person name="Hamilton E.P."/>
            <person name="Orias E."/>
        </authorList>
    </citation>
    <scope>NUCLEOTIDE SEQUENCE [LARGE SCALE GENOMIC DNA]</scope>
    <source>
        <strain evidence="3">SB210</strain>
    </source>
</reference>
<feature type="region of interest" description="Disordered" evidence="1">
    <location>
        <begin position="1"/>
        <end position="31"/>
    </location>
</feature>
<name>Q22X63_TETTS</name>
<evidence type="ECO:0000313" key="2">
    <source>
        <dbReference type="EMBL" id="EAR89783.2"/>
    </source>
</evidence>
<dbReference type="GeneID" id="7826184"/>
<feature type="compositionally biased region" description="Low complexity" evidence="1">
    <location>
        <begin position="1763"/>
        <end position="1778"/>
    </location>
</feature>
<feature type="compositionally biased region" description="Low complexity" evidence="1">
    <location>
        <begin position="1110"/>
        <end position="1122"/>
    </location>
</feature>
<evidence type="ECO:0000256" key="1">
    <source>
        <dbReference type="SAM" id="MobiDB-lite"/>
    </source>
</evidence>
<feature type="region of interest" description="Disordered" evidence="1">
    <location>
        <begin position="558"/>
        <end position="604"/>
    </location>
</feature>
<accession>Q22X63</accession>
<organism evidence="2 3">
    <name type="scientific">Tetrahymena thermophila (strain SB210)</name>
    <dbReference type="NCBI Taxonomy" id="312017"/>
    <lineage>
        <taxon>Eukaryota</taxon>
        <taxon>Sar</taxon>
        <taxon>Alveolata</taxon>
        <taxon>Ciliophora</taxon>
        <taxon>Intramacronucleata</taxon>
        <taxon>Oligohymenophorea</taxon>
        <taxon>Hymenostomatida</taxon>
        <taxon>Tetrahymenina</taxon>
        <taxon>Tetrahymenidae</taxon>
        <taxon>Tetrahymena</taxon>
    </lineage>
</organism>
<feature type="region of interest" description="Disordered" evidence="1">
    <location>
        <begin position="1500"/>
        <end position="1520"/>
    </location>
</feature>
<feature type="region of interest" description="Disordered" evidence="1">
    <location>
        <begin position="1063"/>
        <end position="1140"/>
    </location>
</feature>
<feature type="compositionally biased region" description="Acidic residues" evidence="1">
    <location>
        <begin position="1078"/>
        <end position="1109"/>
    </location>
</feature>
<feature type="compositionally biased region" description="Basic and acidic residues" evidence="1">
    <location>
        <begin position="203"/>
        <end position="212"/>
    </location>
</feature>
<feature type="compositionally biased region" description="Low complexity" evidence="1">
    <location>
        <begin position="1020"/>
        <end position="1033"/>
    </location>
</feature>
<feature type="compositionally biased region" description="Basic and acidic residues" evidence="1">
    <location>
        <begin position="574"/>
        <end position="584"/>
    </location>
</feature>
<feature type="compositionally biased region" description="Polar residues" evidence="1">
    <location>
        <begin position="243"/>
        <end position="252"/>
    </location>
</feature>
<feature type="compositionally biased region" description="Acidic residues" evidence="1">
    <location>
        <begin position="467"/>
        <end position="507"/>
    </location>
</feature>
<feature type="compositionally biased region" description="Low complexity" evidence="1">
    <location>
        <begin position="1609"/>
        <end position="1626"/>
    </location>
</feature>
<protein>
    <submittedName>
        <fullName evidence="2">Uncharacterized protein</fullName>
    </submittedName>
</protein>
<keyword evidence="3" id="KW-1185">Reference proteome</keyword>
<feature type="region of interest" description="Disordered" evidence="1">
    <location>
        <begin position="780"/>
        <end position="817"/>
    </location>
</feature>
<feature type="compositionally biased region" description="Low complexity" evidence="1">
    <location>
        <begin position="585"/>
        <end position="594"/>
    </location>
</feature>
<feature type="compositionally biased region" description="Polar residues" evidence="1">
    <location>
        <begin position="511"/>
        <end position="524"/>
    </location>
</feature>
<dbReference type="KEGG" id="tet:TTHERM_00632900"/>
<gene>
    <name evidence="2" type="ORF">TTHERM_00632900</name>
</gene>
<feature type="region of interest" description="Disordered" evidence="1">
    <location>
        <begin position="1601"/>
        <end position="1626"/>
    </location>
</feature>
<evidence type="ECO:0000313" key="3">
    <source>
        <dbReference type="Proteomes" id="UP000009168"/>
    </source>
</evidence>
<dbReference type="EMBL" id="GG662809">
    <property type="protein sequence ID" value="EAR89783.2"/>
    <property type="molecule type" value="Genomic_DNA"/>
</dbReference>
<sequence length="1931" mass="223158">MEMEEDTSQSGYLDGRESQSRNQGDEQKMQESSYSELYDNIIIAIIDEHNKIQNLADLYDIVLSKIDESLQDTESYEDIDLDELADECFKQLKVKLYDSFSKQIWQDKNTQNVSEYQKIEFIDDKLNESFDFFHTVSNLIVYLEQLQKQLMIGNKQQNNKENSSMQNSSEKENPTESINLRQRKSAAATPNSSVANGNYEGKQIGDRQKQKDNIVNFSENKAASASISSSSRTTSKRGETKQKNPPQSFGLQQSFCSNESLGVKGNNLLGGDFRNTIQGEQKIFVRLNPLNVQTHQIQLYLQNFPRLEVKIGTNQCLSYLLEYLHRKWLQKQQNNGMQNNNCIFGIFLYPDSESWLIEFKGQEKPKLSEQLMINDIYQGFNYPKDQVVNLLYEITKDQPPQPAPSMLQASEWENHIQNTMPSPRLHIPLSPSRLGVDHEDNYHFLQQFSQDSDFKFFNYYENLFNEDDDEDYVVNEDEEEEEEEEEDDEDDEEDFEEEEEAIEEDQDKQEQGTNTQKDDFQNQNKNDLNEKTQEYQQNQTKQNNKIQTEGEVQNNKLGQAENQNGNQKKKSNKNNKEDGHDQRQKSQNQQQSNRKSNEKKQKQSNSNLFYQNQQKMLQENQDLNNNQYGNYGGNNDLNYNEYQQNLMDDCKDAQLMSNFEINNFENVNQLNDFYSNQYKVQMNNRYRSQEDVDNINQNDLQEQHHLHNSSINIDNSMLKQSSIRGNNLMTSENLNNMGNNMSNMIGLGNLESQNFQKQISQTNCYDGFIDFNNDTSNNLNNNNMSNNLADSNNGKNNNNNLNIQSNNTNDGFNSFSNIMNQMNQESNNIRNAQDHQLENENNDNNSISLMINQQQSLQNQMQQQQIQSSLDNQNANLLLKSPQTNRDKKKNKLQDKQAEKIKRQKQSSTVDQNPDEQIISLIKPNPYKDVEMFQKMKSKGNPNQNQSEQLEYQIEDGKLNSLDQENESEQKKQQLNLLKNNIRPPSFQLNQTQKQRDESEKEPKLQKFVKQNSTGDINDDQQGQSNQKGQINQNNNQQINTENILNKQNEKAQQQQLINLQEQQQLSNCYNDNKDQGEREEEEEEFDEDNEDDDEEEEDEEEDEEEFDEQYSNNNQDENNQQNEKKDQTDKQNNQNQYNEQSQNLIKNTSPLQYKHNFSNFNLFNQDSYQFHNNQSYNFNSLNNIFNTTSNANIQNTLFNQQLHSTNSNLINKSLLKSPINPSQKKGYTFKQNIFGDKNFNSNNFQNDNSIMNINSMAMRFEDPSSNFKHFDFPFSNMNYASNSRPFLNDKYTNTFTMSKFNQNSNLNSIPLYKNYQHSNQLNFAHHQFNHPFNSRRDIFADKTLSSEMDKDNLQNTEKAINEELQNKNEDKNFPQINIIKSESTPSLGLKNEQDQKIIKIDATEKQFSDQKQQNQSQQITQNEANKSEVMGFRKINVIKKEDASSAGGSLLGKRFLSEQGEIKSSSKQDQGSSDNQIPLSVLNTEKIENLVKQIVGNQQNQDSVQDNNNKNQNDSQSQQDSLKYLQMNESNQDILGKNTSNNNNSSNIFKVRKLSANQIQNQNSLNQVAKPTNNNSNSNFSKNVQEVHNAITNLLNNQSLTSSVNPINTNNSELSKESLNSNNHSNTEIKENYKFLKFQNEFAKYYSENLCKTEDQKINSSLQSNSTQQALKAQLMRIDSTKAVSAILENVIASQQLKQTQQTSQTGLSSTQKLEENNNTLQNSLNNIEKQKSLGASSNQMESIKQIIQVKTAPKIISPNYQSNLSESNNNNNQSNDQSKDSSKQAAINLSQNQQQQQNQQQGVVRTDLQFLENLVELVGLKKNQVQGAQQFINQVKDVQTNNSKQQNNEAQPNKNVLVKSVSVVRKYNNSTSLTNQQQANQKSDESNNKNSPDSSINQQMQNDQNVEVENKMESSTIQKCNNSNSDQTE</sequence>
<feature type="region of interest" description="Disordered" evidence="1">
    <location>
        <begin position="467"/>
        <end position="524"/>
    </location>
</feature>
<feature type="compositionally biased region" description="Low complexity" evidence="1">
    <location>
        <begin position="1793"/>
        <end position="1802"/>
    </location>
</feature>
<dbReference type="RefSeq" id="XP_001010028.2">
    <property type="nucleotide sequence ID" value="XM_001010028.2"/>
</dbReference>
<feature type="compositionally biased region" description="Low complexity" evidence="1">
    <location>
        <begin position="1131"/>
        <end position="1140"/>
    </location>
</feature>
<feature type="compositionally biased region" description="Polar residues" evidence="1">
    <location>
        <begin position="1872"/>
        <end position="1883"/>
    </location>
</feature>
<feature type="compositionally biased region" description="Low complexity" evidence="1">
    <location>
        <begin position="780"/>
        <end position="809"/>
    </location>
</feature>